<dbReference type="Pfam" id="PF00582">
    <property type="entry name" value="Usp"/>
    <property type="match status" value="2"/>
</dbReference>
<gene>
    <name evidence="3" type="ORF">JGU71_20685</name>
</gene>
<dbReference type="PANTHER" id="PTHR46268">
    <property type="entry name" value="STRESS RESPONSE PROTEIN NHAX"/>
    <property type="match status" value="1"/>
</dbReference>
<dbReference type="EMBL" id="JAEMNV010000007">
    <property type="protein sequence ID" value="MBJ8341305.1"/>
    <property type="molecule type" value="Genomic_DNA"/>
</dbReference>
<dbReference type="Gene3D" id="3.40.50.620">
    <property type="entry name" value="HUPs"/>
    <property type="match status" value="2"/>
</dbReference>
<evidence type="ECO:0000259" key="2">
    <source>
        <dbReference type="Pfam" id="PF00582"/>
    </source>
</evidence>
<reference evidence="3" key="1">
    <citation type="submission" date="2020-12" db="EMBL/GenBank/DDBJ databases">
        <title>Antrihabitans popcorni sp. nov. and Antrihabitans auranticaus sp. nov., isolated from a larva cave.</title>
        <authorList>
            <person name="Lee S.D."/>
            <person name="Kim I.S."/>
        </authorList>
    </citation>
    <scope>NUCLEOTIDE SEQUENCE</scope>
    <source>
        <strain evidence="3">YC3-6</strain>
    </source>
</reference>
<organism evidence="3 4">
    <name type="scientific">Antrihabitans stalagmiti</name>
    <dbReference type="NCBI Taxonomy" id="2799499"/>
    <lineage>
        <taxon>Bacteria</taxon>
        <taxon>Bacillati</taxon>
        <taxon>Actinomycetota</taxon>
        <taxon>Actinomycetes</taxon>
        <taxon>Mycobacteriales</taxon>
        <taxon>Nocardiaceae</taxon>
        <taxon>Antrihabitans</taxon>
    </lineage>
</organism>
<comment type="similarity">
    <text evidence="1">Belongs to the universal stress protein A family.</text>
</comment>
<keyword evidence="4" id="KW-1185">Reference proteome</keyword>
<proteinExistence type="inferred from homology"/>
<evidence type="ECO:0000256" key="1">
    <source>
        <dbReference type="ARBA" id="ARBA00008791"/>
    </source>
</evidence>
<evidence type="ECO:0000313" key="4">
    <source>
        <dbReference type="Proteomes" id="UP000655868"/>
    </source>
</evidence>
<dbReference type="AlphaFoldDB" id="A0A934NU21"/>
<name>A0A934NU21_9NOCA</name>
<comment type="caution">
    <text evidence="3">The sequence shown here is derived from an EMBL/GenBank/DDBJ whole genome shotgun (WGS) entry which is preliminary data.</text>
</comment>
<accession>A0A934NU21</accession>
<dbReference type="PANTHER" id="PTHR46268:SF6">
    <property type="entry name" value="UNIVERSAL STRESS PROTEIN UP12"/>
    <property type="match status" value="1"/>
</dbReference>
<dbReference type="Proteomes" id="UP000655868">
    <property type="component" value="Unassembled WGS sequence"/>
</dbReference>
<feature type="domain" description="UspA" evidence="2">
    <location>
        <begin position="13"/>
        <end position="104"/>
    </location>
</feature>
<protein>
    <submittedName>
        <fullName evidence="3">Universal stress protein</fullName>
    </submittedName>
</protein>
<sequence length="248" mass="25630">MGAGEAAATGSSLHLVHVAEHAASERNRAALEAARHAVRERNSSVRVDTEIVRGRSSSILIELSTSASMIVVGSVGIGAVAEMLLGSTATTVASGSICPVAIVRGSMRSDADDWGPVVVAIPPAGRVDGVLAAAFDEAALRDVDLSVVRTGAARLFGLPSPTTITAIDEGADSMLAALRRKHPKVRAHSVLVEGFVVAYLLQSSDTAQLLVVGRTLGGGERPAHLDLISHAMVRQAKCPVLVVPDNRT</sequence>
<dbReference type="InterPro" id="IPR014729">
    <property type="entry name" value="Rossmann-like_a/b/a_fold"/>
</dbReference>
<dbReference type="PRINTS" id="PR01438">
    <property type="entry name" value="UNVRSLSTRESS"/>
</dbReference>
<dbReference type="SUPFAM" id="SSF52402">
    <property type="entry name" value="Adenine nucleotide alpha hydrolases-like"/>
    <property type="match status" value="2"/>
</dbReference>
<dbReference type="InterPro" id="IPR006016">
    <property type="entry name" value="UspA"/>
</dbReference>
<dbReference type="RefSeq" id="WP_199706192.1">
    <property type="nucleotide sequence ID" value="NZ_JAEMNV010000007.1"/>
</dbReference>
<evidence type="ECO:0000313" key="3">
    <source>
        <dbReference type="EMBL" id="MBJ8341305.1"/>
    </source>
</evidence>
<dbReference type="InterPro" id="IPR006015">
    <property type="entry name" value="Universal_stress_UspA"/>
</dbReference>
<feature type="domain" description="UspA" evidence="2">
    <location>
        <begin position="129"/>
        <end position="244"/>
    </location>
</feature>